<accession>A0A821BGT4</accession>
<feature type="compositionally biased region" description="Polar residues" evidence="1">
    <location>
        <begin position="130"/>
        <end position="142"/>
    </location>
</feature>
<evidence type="ECO:0000313" key="3">
    <source>
        <dbReference type="Proteomes" id="UP000663838"/>
    </source>
</evidence>
<feature type="compositionally biased region" description="Basic and acidic residues" evidence="1">
    <location>
        <begin position="799"/>
        <end position="809"/>
    </location>
</feature>
<reference evidence="2" key="1">
    <citation type="submission" date="2021-02" db="EMBL/GenBank/DDBJ databases">
        <authorList>
            <person name="Nowell W R."/>
        </authorList>
    </citation>
    <scope>NUCLEOTIDE SEQUENCE</scope>
</reference>
<feature type="compositionally biased region" description="Low complexity" evidence="1">
    <location>
        <begin position="143"/>
        <end position="159"/>
    </location>
</feature>
<feature type="region of interest" description="Disordered" evidence="1">
    <location>
        <begin position="112"/>
        <end position="166"/>
    </location>
</feature>
<proteinExistence type="predicted"/>
<evidence type="ECO:0000313" key="2">
    <source>
        <dbReference type="EMBL" id="CAF4590896.1"/>
    </source>
</evidence>
<protein>
    <submittedName>
        <fullName evidence="2">Uncharacterized protein</fullName>
    </submittedName>
</protein>
<feature type="region of interest" description="Disordered" evidence="1">
    <location>
        <begin position="719"/>
        <end position="921"/>
    </location>
</feature>
<organism evidence="2 3">
    <name type="scientific">Rotaria socialis</name>
    <dbReference type="NCBI Taxonomy" id="392032"/>
    <lineage>
        <taxon>Eukaryota</taxon>
        <taxon>Metazoa</taxon>
        <taxon>Spiralia</taxon>
        <taxon>Gnathifera</taxon>
        <taxon>Rotifera</taxon>
        <taxon>Eurotatoria</taxon>
        <taxon>Bdelloidea</taxon>
        <taxon>Philodinida</taxon>
        <taxon>Philodinidae</taxon>
        <taxon>Rotaria</taxon>
    </lineage>
</organism>
<feature type="compositionally biased region" description="Basic and acidic residues" evidence="1">
    <location>
        <begin position="112"/>
        <end position="123"/>
    </location>
</feature>
<comment type="caution">
    <text evidence="2">The sequence shown here is derived from an EMBL/GenBank/DDBJ whole genome shotgun (WGS) entry which is preliminary data.</text>
</comment>
<feature type="compositionally biased region" description="Basic residues" evidence="1">
    <location>
        <begin position="865"/>
        <end position="874"/>
    </location>
</feature>
<dbReference type="EMBL" id="CAJOBS010000503">
    <property type="protein sequence ID" value="CAF4590896.1"/>
    <property type="molecule type" value="Genomic_DNA"/>
</dbReference>
<feature type="compositionally biased region" description="Basic and acidic residues" evidence="1">
    <location>
        <begin position="845"/>
        <end position="858"/>
    </location>
</feature>
<feature type="compositionally biased region" description="Polar residues" evidence="1">
    <location>
        <begin position="748"/>
        <end position="760"/>
    </location>
</feature>
<feature type="compositionally biased region" description="Basic and acidic residues" evidence="1">
    <location>
        <begin position="770"/>
        <end position="780"/>
    </location>
</feature>
<name>A0A821BGT4_9BILA</name>
<dbReference type="AlphaFoldDB" id="A0A821BGT4"/>
<sequence>MLIVRCRDDADDRSSAEQKINKKRRLLKDLIMFQQAQSNNNNLPPNYLQFHENAFVSPLNLINITHPAPISFGRAPHFLKQTIPQYDTSSSHLQSIDTNKLHMYQFLAKRKLKEDQRKKEITEKTPPQPKFQQRNVRSAQPQPRSKNPPVRSVSVPKKPTVSKKGKSISVHIHNFYIDTFKDNRNEIQHSPRTPTPIHVTRANDSYATLSVGKQNELADIHEQILVQLRVLHNPPAREHAIDETEQEKQRRIRLKRERIKRDSRAVYNAHQELKQIIIDIQQPDANLPRLIHRHLNAYKAILLATETLANEAPLKSQDAPVQQLYAAILPVLETLTNANHALGLSQLRIDPSCFHSTPAKVINSRTTSDNRASPSNQLLPAIYSELMKKKQRKPRALPSVLRPRSAESVRLPRADTASITRPTISMQNKTRARSHSPLPSLKSASTIETPFYSRFTVDHILAKLAPRLLSNYTGQELNDQIERARTLIPMFLVDNHLSDDEISSRVVQMLMPRQDQKQILASTTAFEVFETPEERARRTNLDVYQTQISTWDDEMAQIRQRVQNYKTNRLEQETTVRRTVRFQTDPVPPPLPENVQIHRPLLEHTLEDFVLPHENKQAFENANGQPSSRGCIRLNGLDSSKIREIERYRRDYRDYLQRTESAKSEDFDPCQAINRLSEFLLDEALLTVVNEVELFAVEISQKLVENELLGKEISLADVEKQQKHHHQQQQQQQNRRPIQQIDRKRSPVSPSSASERYTSSFEEDINTESRISRSDEENAQRRKSPMEGTGRFTTTAAFEQRKLPRDRVHSSTPSSSSSSSSSSRTHSPQGIIMKPTVVVKQPSSIHEENNEYSDRDFDSSASSRSKGRQQPIRHQRSEDDEDDDLLLSTKMGEKIYSTDFEESKSKLRSISHYDDDDDDDDAADTIKLSARSITKAQRRSFYSEDDVDVDDDDD</sequence>
<dbReference type="Proteomes" id="UP000663838">
    <property type="component" value="Unassembled WGS sequence"/>
</dbReference>
<feature type="compositionally biased region" description="Low complexity" evidence="1">
    <location>
        <begin position="810"/>
        <end position="828"/>
    </location>
</feature>
<evidence type="ECO:0000256" key="1">
    <source>
        <dbReference type="SAM" id="MobiDB-lite"/>
    </source>
</evidence>
<gene>
    <name evidence="2" type="ORF">TOA249_LOCUS9931</name>
</gene>